<evidence type="ECO:0000256" key="2">
    <source>
        <dbReference type="ARBA" id="ARBA00022549"/>
    </source>
</evidence>
<keyword evidence="8" id="KW-1185">Reference proteome</keyword>
<proteinExistence type="inferred from homology"/>
<dbReference type="Proteomes" id="UP000640531">
    <property type="component" value="Unassembled WGS sequence"/>
</dbReference>
<name>A0ABR8FDS4_9NOST</name>
<dbReference type="InterPro" id="IPR011989">
    <property type="entry name" value="ARM-like"/>
</dbReference>
<dbReference type="InterPro" id="IPR016024">
    <property type="entry name" value="ARM-type_fold"/>
</dbReference>
<evidence type="ECO:0000256" key="5">
    <source>
        <dbReference type="SAM" id="MobiDB-lite"/>
    </source>
</evidence>
<keyword evidence="3" id="KW-0605">Phycobilisome</keyword>
<evidence type="ECO:0000313" key="8">
    <source>
        <dbReference type="Proteomes" id="UP000640531"/>
    </source>
</evidence>
<evidence type="ECO:0000259" key="6">
    <source>
        <dbReference type="Pfam" id="PF13355"/>
    </source>
</evidence>
<evidence type="ECO:0000313" key="7">
    <source>
        <dbReference type="EMBL" id="MBD2567788.1"/>
    </source>
</evidence>
<gene>
    <name evidence="7" type="ORF">H6G59_07665</name>
</gene>
<comment type="similarity">
    <text evidence="1">Belongs to the CpcE/RpcE/PecE family.</text>
</comment>
<protein>
    <submittedName>
        <fullName evidence="7">DUF4101 domain-containing protein</fullName>
    </submittedName>
</protein>
<feature type="region of interest" description="Disordered" evidence="5">
    <location>
        <begin position="1"/>
        <end position="22"/>
    </location>
</feature>
<organism evidence="7 8">
    <name type="scientific">Anabaena lutea FACHB-196</name>
    <dbReference type="NCBI Taxonomy" id="2692881"/>
    <lineage>
        <taxon>Bacteria</taxon>
        <taxon>Bacillati</taxon>
        <taxon>Cyanobacteriota</taxon>
        <taxon>Cyanophyceae</taxon>
        <taxon>Nostocales</taxon>
        <taxon>Nostocaceae</taxon>
        <taxon>Anabaena</taxon>
    </lineage>
</organism>
<dbReference type="RefSeq" id="WP_190713026.1">
    <property type="nucleotide sequence ID" value="NZ_JACJST010000005.1"/>
</dbReference>
<dbReference type="Pfam" id="PF13355">
    <property type="entry name" value="ARC6-like_IMS"/>
    <property type="match status" value="1"/>
</dbReference>
<keyword evidence="4" id="KW-0456">Lyase</keyword>
<feature type="domain" description="Plastid division protein CDP1-like IMS" evidence="6">
    <location>
        <begin position="1370"/>
        <end position="1487"/>
    </location>
</feature>
<dbReference type="InterPro" id="IPR025344">
    <property type="entry name" value="CDP1-like_IMS"/>
</dbReference>
<evidence type="ECO:0000256" key="3">
    <source>
        <dbReference type="ARBA" id="ARBA00022738"/>
    </source>
</evidence>
<sequence length="1499" mass="167498">MTNSPPSEKKQHTESNFLKDNTFNGSATIRDNTFIGNQTVIQNEPKFVEANLEDFNSKNFPSPNHNIIRNYLETIYKKKLLILGGGADIDKADLARHVAWILKKREEKCPVLEWQRSSDPQSIDVKLQKAEESTIFILTEVSPQNVGCALSKIQKVAASRKHFVLVTTDIPLASWNLSKDIEDCWSEVSSDGLYNSDVLLRVLFQELHKLLEDSYIKNLLEAEPKPQTIMAGNLTFLAVAEQLKTPNIIARFVQRLEKEIENNPIEQEIIETIIDEVTDNQKALNQWYYYILNEREQLLALGLNFFDGLYNDQLFAALEKVVEQVWQKRNPSLRALDYCDLENLHNFFKIDINTEESIIESGSGTQRRMLFKVAWKSHRRQIIAALIAIAELVKDSVANRSFKSELYGNPDRRKLLRRVLGEAISDIGWISPAAVQDTLHQLASDEEIEVQNVAAYAMARWRKPEYKHDQKLFEILHKWQNDQLFISQIKNLLTNKSEAQSHEPQDYIRATIALTVGYAALYDPPNELNSKLYDLLKKLSEDPNNLVRNRFCTHTLPMVVSLHFQQLRDMLREMTHHPDLIQAISFSLARAYRNYPPQVLHTLHSWQQAQPQPGQKVGNTPQPPRENLLATVALAYGEIECDERVHPFTANQAFENLQKILKPEKHPLVRQAVIMAMGSQLRRNFEELKSKLLEVTTEITLKERDEVVSILTDIYLDQRRKLTGGDTEIEIENYYFEVWLETTKRPQTAVEKTILNWVKDDSKPLAQEIATQASISFALALEQAEAELIKQIKEARNSADEKIFSEVSSDPIIRDRLARGLYLDILVPWVVTIKKISYRLSIRNLLPEGLKHHQKSQESMDFVLVKWKQDRDKKISQTSDLLRSGFFWAKNLSWLLALGSGTLLTVVGIAAVNLSKPQPPIISTTPTPGKTSEPIKEIGIALFSDVDVNDKSPNFNTGKLTVKLPTNATPEDRLFIPNQGTNPGEIGINGSNVTYGGTAFGNFSGGDGTTPLLVTFNANSTLEAVQALSRNISYQHTSENSNTGTRAVQIQLTDSSDGKPSNTINKNILVTTKNKEPIVTVPQTQTVKENTILAIKGISISDADSQKLTVTLSVNNGILKIKPNVAKGLTANNIPKNNAKTVILIGSVAQINTILADPAAVIYQGAKDFNGNDSLTVAVNDGGKVGKVATNLVWPPNALEAKTNRSIVNIAVKPINIPPTITVPNTQTVKQNTSSAIKGINITDTDSPKLTVTISVKNGTLTIKPNVPNGLKASNFSNQKNNASVVTFNGTVAQINSTFADPTAITYLSKKDSNSNDTLSITATDGGKKKPSNSVAITIQPINLPPVLSVSEVKTINNGNSTISITKQEAVNLINRYLEAKERIFAPPYNRQLAASLLTGKAYEEKITKPGGGSLEELKAKNGYWIYGTRNVEPLTYFSVTNEQVQIDVKIKEELSYYENGIRLQDTPNNNNYRFTLQPDNGTWKIANIQSTKNLVDSE</sequence>
<keyword evidence="2" id="KW-0042">Antenna complex</keyword>
<dbReference type="SUPFAM" id="SSF48371">
    <property type="entry name" value="ARM repeat"/>
    <property type="match status" value="1"/>
</dbReference>
<accession>A0ABR8FDS4</accession>
<comment type="caution">
    <text evidence="7">The sequence shown here is derived from an EMBL/GenBank/DDBJ whole genome shotgun (WGS) entry which is preliminary data.</text>
</comment>
<evidence type="ECO:0000256" key="4">
    <source>
        <dbReference type="ARBA" id="ARBA00023239"/>
    </source>
</evidence>
<evidence type="ECO:0000256" key="1">
    <source>
        <dbReference type="ARBA" id="ARBA00009299"/>
    </source>
</evidence>
<dbReference type="EMBL" id="JACJST010000005">
    <property type="protein sequence ID" value="MBD2567788.1"/>
    <property type="molecule type" value="Genomic_DNA"/>
</dbReference>
<reference evidence="7 8" key="1">
    <citation type="journal article" date="2020" name="ISME J.">
        <title>Comparative genomics reveals insights into cyanobacterial evolution and habitat adaptation.</title>
        <authorList>
            <person name="Chen M.Y."/>
            <person name="Teng W.K."/>
            <person name="Zhao L."/>
            <person name="Hu C.X."/>
            <person name="Zhou Y.K."/>
            <person name="Han B.P."/>
            <person name="Song L.R."/>
            <person name="Shu W.S."/>
        </authorList>
    </citation>
    <scope>NUCLEOTIDE SEQUENCE [LARGE SCALE GENOMIC DNA]</scope>
    <source>
        <strain evidence="7 8">FACHB-196</strain>
    </source>
</reference>
<dbReference type="Gene3D" id="1.25.10.10">
    <property type="entry name" value="Leucine-rich Repeat Variant"/>
    <property type="match status" value="1"/>
</dbReference>